<evidence type="ECO:0000256" key="2">
    <source>
        <dbReference type="ARBA" id="ARBA00022485"/>
    </source>
</evidence>
<dbReference type="InterPro" id="IPR014116">
    <property type="entry name" value="Cyt_c_oxidase_cbb3_FixG"/>
</dbReference>
<feature type="domain" description="4Fe-4S ferredoxin-type" evidence="8">
    <location>
        <begin position="252"/>
        <end position="279"/>
    </location>
</feature>
<evidence type="ECO:0000259" key="8">
    <source>
        <dbReference type="PROSITE" id="PS51379"/>
    </source>
</evidence>
<reference evidence="9 10" key="1">
    <citation type="journal article" date="2019" name="Int. J. Syst. Evol. Microbiol.">
        <title>The Global Catalogue of Microorganisms (GCM) 10K type strain sequencing project: providing services to taxonomists for standard genome sequencing and annotation.</title>
        <authorList>
            <consortium name="The Broad Institute Genomics Platform"/>
            <consortium name="The Broad Institute Genome Sequencing Center for Infectious Disease"/>
            <person name="Wu L."/>
            <person name="Ma J."/>
        </authorList>
    </citation>
    <scope>NUCLEOTIDE SEQUENCE [LARGE SCALE GENOMIC DNA]</scope>
    <source>
        <strain evidence="9 10">JCM 14331</strain>
    </source>
</reference>
<dbReference type="InterPro" id="IPR017900">
    <property type="entry name" value="4Fe4S_Fe_S_CS"/>
</dbReference>
<dbReference type="EMBL" id="BAAAEO010000004">
    <property type="protein sequence ID" value="GAA0556080.1"/>
    <property type="molecule type" value="Genomic_DNA"/>
</dbReference>
<keyword evidence="4" id="KW-0249">Electron transport</keyword>
<keyword evidence="10" id="KW-1185">Reference proteome</keyword>
<dbReference type="PANTHER" id="PTHR30176">
    <property type="entry name" value="FERREDOXIN-TYPE PROTEIN NAPH"/>
    <property type="match status" value="1"/>
</dbReference>
<keyword evidence="6" id="KW-0411">Iron-sulfur</keyword>
<keyword evidence="5" id="KW-0408">Iron</keyword>
<dbReference type="InterPro" id="IPR032879">
    <property type="entry name" value="FixG_C"/>
</dbReference>
<dbReference type="RefSeq" id="WP_226767738.1">
    <property type="nucleotide sequence ID" value="NZ_BAAAEO010000004.1"/>
</dbReference>
<keyword evidence="7" id="KW-0812">Transmembrane</keyword>
<name>A0ABN1DZG6_9GAMM</name>
<dbReference type="PANTHER" id="PTHR30176:SF3">
    <property type="entry name" value="FERREDOXIN-TYPE PROTEIN NAPH"/>
    <property type="match status" value="1"/>
</dbReference>
<keyword evidence="1" id="KW-0813">Transport</keyword>
<evidence type="ECO:0000256" key="7">
    <source>
        <dbReference type="SAM" id="Phobius"/>
    </source>
</evidence>
<dbReference type="Pfam" id="PF13746">
    <property type="entry name" value="Fer4_18"/>
    <property type="match status" value="1"/>
</dbReference>
<evidence type="ECO:0000256" key="4">
    <source>
        <dbReference type="ARBA" id="ARBA00022982"/>
    </source>
</evidence>
<dbReference type="Proteomes" id="UP001501169">
    <property type="component" value="Unassembled WGS sequence"/>
</dbReference>
<dbReference type="NCBIfam" id="TIGR02745">
    <property type="entry name" value="ccoG_rdxA_fixG"/>
    <property type="match status" value="1"/>
</dbReference>
<dbReference type="InterPro" id="IPR013783">
    <property type="entry name" value="Ig-like_fold"/>
</dbReference>
<dbReference type="PROSITE" id="PS51379">
    <property type="entry name" value="4FE4S_FER_2"/>
    <property type="match status" value="1"/>
</dbReference>
<comment type="caution">
    <text evidence="9">The sequence shown here is derived from an EMBL/GenBank/DDBJ whole genome shotgun (WGS) entry which is preliminary data.</text>
</comment>
<feature type="transmembrane region" description="Helical" evidence="7">
    <location>
        <begin position="324"/>
        <end position="342"/>
    </location>
</feature>
<keyword evidence="2" id="KW-0004">4Fe-4S</keyword>
<keyword evidence="3" id="KW-0479">Metal-binding</keyword>
<proteinExistence type="predicted"/>
<dbReference type="InterPro" id="IPR051684">
    <property type="entry name" value="Electron_Trans/Redox"/>
</dbReference>
<feature type="transmembrane region" description="Helical" evidence="7">
    <location>
        <begin position="156"/>
        <end position="178"/>
    </location>
</feature>
<evidence type="ECO:0000313" key="9">
    <source>
        <dbReference type="EMBL" id="GAA0556080.1"/>
    </source>
</evidence>
<feature type="transmembrane region" description="Helical" evidence="7">
    <location>
        <begin position="190"/>
        <end position="208"/>
    </location>
</feature>
<organism evidence="9 10">
    <name type="scientific">Rheinheimera aquimaris</name>
    <dbReference type="NCBI Taxonomy" id="412437"/>
    <lineage>
        <taxon>Bacteria</taxon>
        <taxon>Pseudomonadati</taxon>
        <taxon>Pseudomonadota</taxon>
        <taxon>Gammaproteobacteria</taxon>
        <taxon>Chromatiales</taxon>
        <taxon>Chromatiaceae</taxon>
        <taxon>Rheinheimera</taxon>
    </lineage>
</organism>
<evidence type="ECO:0000256" key="6">
    <source>
        <dbReference type="ARBA" id="ARBA00023014"/>
    </source>
</evidence>
<keyword evidence="7" id="KW-0472">Membrane</keyword>
<dbReference type="Pfam" id="PF11614">
    <property type="entry name" value="FixG_C"/>
    <property type="match status" value="1"/>
</dbReference>
<dbReference type="PROSITE" id="PS00198">
    <property type="entry name" value="4FE4S_FER_1"/>
    <property type="match status" value="1"/>
</dbReference>
<gene>
    <name evidence="9" type="primary">ccoG_2</name>
    <name evidence="9" type="ORF">GCM10009098_24920</name>
</gene>
<dbReference type="Gene3D" id="2.60.40.10">
    <property type="entry name" value="Immunoglobulins"/>
    <property type="match status" value="1"/>
</dbReference>
<feature type="transmembrane region" description="Helical" evidence="7">
    <location>
        <begin position="32"/>
        <end position="51"/>
    </location>
</feature>
<evidence type="ECO:0000256" key="3">
    <source>
        <dbReference type="ARBA" id="ARBA00022723"/>
    </source>
</evidence>
<protein>
    <submittedName>
        <fullName evidence="9">Cytochrome c oxidase accessory protein CcoG</fullName>
    </submittedName>
</protein>
<accession>A0ABN1DZG6</accession>
<dbReference type="InterPro" id="IPR009051">
    <property type="entry name" value="Helical_ferredxn"/>
</dbReference>
<dbReference type="InterPro" id="IPR017896">
    <property type="entry name" value="4Fe4S_Fe-S-bd"/>
</dbReference>
<keyword evidence="7" id="KW-1133">Transmembrane helix</keyword>
<evidence type="ECO:0000256" key="5">
    <source>
        <dbReference type="ARBA" id="ARBA00023004"/>
    </source>
</evidence>
<evidence type="ECO:0000256" key="1">
    <source>
        <dbReference type="ARBA" id="ARBA00022448"/>
    </source>
</evidence>
<sequence>MQQRPAAEQIIFSTKDSSGKIYIREQKGYFQVIRRSINTVLMLIFVCLPWLNFQGQQAIQLDAAQQRLYIFGRVLLPQDFLIFALLFTLAAFALFYLTKLYGRIWCGYTCPQTVWTLMFVWLERRIEGSHNQSKALDNAPWHGAKLSKKLAKHSSWLLLSLLTSLAFIAYFVPARSLYADFFSLNSSGTVYGWVGFFALCTYVNAGLIREKMCLHMCPYARFQSAMFEPATKIVAYDAQRGEQRGARKRHSEKPAAMGDCVDCQLCVQVCPVGIDIRYGMQYECINCGLCIDACDQTMRQFNYPVGLIRYQGEVSTQTAWQRHLGYGSAILLTVLAMAAWAYQWQSTELSISRDRQAMYRVNSDGLTENTFTLTLSNKTQQPRHYQLSIAGLAGAELKGAAQITLKPAEQRQHIISIAMPEQAAEVYTAFTLQLTDAERGDSVSAASRFYHVR</sequence>
<dbReference type="Gene3D" id="1.10.1060.10">
    <property type="entry name" value="Alpha-helical ferredoxin"/>
    <property type="match status" value="1"/>
</dbReference>
<dbReference type="SUPFAM" id="SSF54862">
    <property type="entry name" value="4Fe-4S ferredoxins"/>
    <property type="match status" value="1"/>
</dbReference>
<feature type="transmembrane region" description="Helical" evidence="7">
    <location>
        <begin position="80"/>
        <end position="97"/>
    </location>
</feature>
<evidence type="ECO:0000313" key="10">
    <source>
        <dbReference type="Proteomes" id="UP001501169"/>
    </source>
</evidence>